<keyword evidence="12" id="KW-1185">Reference proteome</keyword>
<dbReference type="PANTHER" id="PTHR23028:SF53">
    <property type="entry name" value="ACYL_TRANSF_3 DOMAIN-CONTAINING PROTEIN"/>
    <property type="match status" value="1"/>
</dbReference>
<dbReference type="GO" id="GO:0009103">
    <property type="term" value="P:lipopolysaccharide biosynthetic process"/>
    <property type="evidence" value="ECO:0007669"/>
    <property type="project" value="TreeGrafter"/>
</dbReference>
<keyword evidence="7 11" id="KW-0012">Acyltransferase</keyword>
<feature type="transmembrane region" description="Helical" evidence="9">
    <location>
        <begin position="199"/>
        <end position="219"/>
    </location>
</feature>
<keyword evidence="4 9" id="KW-0812">Transmembrane</keyword>
<evidence type="ECO:0000256" key="7">
    <source>
        <dbReference type="ARBA" id="ARBA00023315"/>
    </source>
</evidence>
<reference evidence="11 12" key="1">
    <citation type="journal article" date="2009" name="Stand. Genomic Sci.">
        <title>Complete genome sequence of Kytococcus sedentarius type strain (541).</title>
        <authorList>
            <person name="Sims D."/>
            <person name="Brettin T."/>
            <person name="Detter J.C."/>
            <person name="Han C."/>
            <person name="Lapidus A."/>
            <person name="Copeland A."/>
            <person name="Glavina Del Rio T."/>
            <person name="Nolan M."/>
            <person name="Chen F."/>
            <person name="Lucas S."/>
            <person name="Tice H."/>
            <person name="Cheng J.F."/>
            <person name="Bruce D."/>
            <person name="Goodwin L."/>
            <person name="Pitluck S."/>
            <person name="Ovchinnikova G."/>
            <person name="Pati A."/>
            <person name="Ivanova N."/>
            <person name="Mavrommatis K."/>
            <person name="Chen A."/>
            <person name="Palaniappan K."/>
            <person name="D'haeseleer P."/>
            <person name="Chain P."/>
            <person name="Bristow J."/>
            <person name="Eisen J.A."/>
            <person name="Markowitz V."/>
            <person name="Hugenholtz P."/>
            <person name="Schneider S."/>
            <person name="Goker M."/>
            <person name="Pukall R."/>
            <person name="Kyrpides N.C."/>
            <person name="Klenk H.P."/>
        </authorList>
    </citation>
    <scope>NUCLEOTIDE SEQUENCE [LARGE SCALE GENOMIC DNA]</scope>
    <source>
        <strain evidence="12">ATCC 14392 / DSM 20547 / JCM 11482 / CCUG 33030 / NBRC 15357 / NCTC 11040 / CCM 314 / 541</strain>
    </source>
</reference>
<dbReference type="AlphaFoldDB" id="C7NI82"/>
<dbReference type="InterPro" id="IPR002656">
    <property type="entry name" value="Acyl_transf_3_dom"/>
</dbReference>
<evidence type="ECO:0000256" key="2">
    <source>
        <dbReference type="ARBA" id="ARBA00022475"/>
    </source>
</evidence>
<sequence>MSPEHREPELGRPVPSGQPVAGFGSGPADSGRIQGLDGLRALAVGLVVVYHLLPDRLPGGFIGVDVFFVISGFLITTLLLREVRRNGYMNMPTFWMRRIRRLLPALVLVLLVCTALVWIVDVTRGGDLRVGLGRQVLGGLTFTTNWVEIAHGTSYFDQNQPVLYKPLWSLAVEEQFYLLWPPALALMLVLSARWRPRLLMVLGLGMGSALWMAVLYFTAEDVTRPYYGTDSHLFGLMAGVLVSFWWMSRGSWLRSRAWWRWRGPAGLAALAGVLLLSRVMPEDRAVTYLGGLVLASVLTAVVIASLLPGRTWLHTLLELRPMEWVGERSYGLYLWHWPVLLLMLAALPAQEAGSLGYWMLRLVAVVLTVAVAELSYRWVETPIRRQGFRAWTLGRVEAVRRSAPESARVPVTPARLVAGGAATALLMGGVAVATAPDKTETQLAIEANEKALAELEPEVPVPSSVPVETVGPGGPSSSSGSGADPSGESGDGESGSSGDEPSGSDGSSDDGSASPEPSEPAPTASSNGPGQDESGEGESGQGPSGEGESREDEAGWYVPRGDQVTVFGDSLVVSSLYGFQDKFPGVQLVAKSNRQWPEGRALVRAHLDAGSVRDSVVLSYGTNAGVREPEIVRETLDLLGPERQVVLVNLYGKSSWIGESNDNLQQIADEYPNVAVADWHSLASENPGYLQSDGVHPDIEGANAYALLVKETFAAQAGE</sequence>
<keyword evidence="6 9" id="KW-0472">Membrane</keyword>
<evidence type="ECO:0000256" key="5">
    <source>
        <dbReference type="ARBA" id="ARBA00022989"/>
    </source>
</evidence>
<gene>
    <name evidence="11" type="ordered locus">Ksed_15740</name>
</gene>
<protein>
    <submittedName>
        <fullName evidence="11">Predicted acyltransferase</fullName>
    </submittedName>
</protein>
<feature type="compositionally biased region" description="Basic and acidic residues" evidence="8">
    <location>
        <begin position="1"/>
        <end position="10"/>
    </location>
</feature>
<evidence type="ECO:0000256" key="3">
    <source>
        <dbReference type="ARBA" id="ARBA00022679"/>
    </source>
</evidence>
<dbReference type="InterPro" id="IPR036514">
    <property type="entry name" value="SGNH_hydro_sf"/>
</dbReference>
<keyword evidence="5 9" id="KW-1133">Transmembrane helix</keyword>
<dbReference type="EMBL" id="CP001686">
    <property type="protein sequence ID" value="ACV06589.1"/>
    <property type="molecule type" value="Genomic_DNA"/>
</dbReference>
<feature type="transmembrane region" description="Helical" evidence="9">
    <location>
        <begin position="355"/>
        <end position="376"/>
    </location>
</feature>
<dbReference type="GO" id="GO:0005886">
    <property type="term" value="C:plasma membrane"/>
    <property type="evidence" value="ECO:0007669"/>
    <property type="project" value="UniProtKB-SubCell"/>
</dbReference>
<dbReference type="InterPro" id="IPR050879">
    <property type="entry name" value="Acyltransferase_3"/>
</dbReference>
<feature type="compositionally biased region" description="Low complexity" evidence="8">
    <location>
        <begin position="461"/>
        <end position="532"/>
    </location>
</feature>
<feature type="transmembrane region" description="Helical" evidence="9">
    <location>
        <begin position="101"/>
        <end position="120"/>
    </location>
</feature>
<accession>C7NI82</accession>
<organism evidence="11 12">
    <name type="scientific">Kytococcus sedentarius (strain ATCC 14392 / DSM 20547 / JCM 11482 / CCUG 33030 / NBRC 15357 / NCTC 11040 / CCM 314 / 541)</name>
    <name type="common">Micrococcus sedentarius</name>
    <dbReference type="NCBI Taxonomy" id="478801"/>
    <lineage>
        <taxon>Bacteria</taxon>
        <taxon>Bacillati</taxon>
        <taxon>Actinomycetota</taxon>
        <taxon>Actinomycetes</taxon>
        <taxon>Micrococcales</taxon>
        <taxon>Kytococcaceae</taxon>
        <taxon>Kytococcus</taxon>
    </lineage>
</organism>
<feature type="transmembrane region" description="Helical" evidence="9">
    <location>
        <begin position="231"/>
        <end position="247"/>
    </location>
</feature>
<feature type="region of interest" description="Disordered" evidence="8">
    <location>
        <begin position="454"/>
        <end position="553"/>
    </location>
</feature>
<evidence type="ECO:0000256" key="1">
    <source>
        <dbReference type="ARBA" id="ARBA00004651"/>
    </source>
</evidence>
<evidence type="ECO:0000256" key="8">
    <source>
        <dbReference type="SAM" id="MobiDB-lite"/>
    </source>
</evidence>
<comment type="subcellular location">
    <subcellularLocation>
        <location evidence="1">Cell membrane</location>
        <topology evidence="1">Multi-pass membrane protein</topology>
    </subcellularLocation>
</comment>
<dbReference type="RefSeq" id="WP_015779534.1">
    <property type="nucleotide sequence ID" value="NC_013169.1"/>
</dbReference>
<feature type="transmembrane region" description="Helical" evidence="9">
    <location>
        <begin position="259"/>
        <end position="280"/>
    </location>
</feature>
<feature type="transmembrane region" description="Helical" evidence="9">
    <location>
        <begin position="286"/>
        <end position="309"/>
    </location>
</feature>
<name>C7NI82_KYTSD</name>
<feature type="transmembrane region" description="Helical" evidence="9">
    <location>
        <begin position="175"/>
        <end position="192"/>
    </location>
</feature>
<dbReference type="Pfam" id="PF01757">
    <property type="entry name" value="Acyl_transf_3"/>
    <property type="match status" value="1"/>
</dbReference>
<feature type="domain" description="Acyltransferase 3" evidence="10">
    <location>
        <begin position="34"/>
        <end position="372"/>
    </location>
</feature>
<dbReference type="GO" id="GO:0016747">
    <property type="term" value="F:acyltransferase activity, transferring groups other than amino-acyl groups"/>
    <property type="evidence" value="ECO:0007669"/>
    <property type="project" value="InterPro"/>
</dbReference>
<dbReference type="Gene3D" id="3.40.50.1110">
    <property type="entry name" value="SGNH hydrolase"/>
    <property type="match status" value="1"/>
</dbReference>
<feature type="transmembrane region" description="Helical" evidence="9">
    <location>
        <begin position="59"/>
        <end position="80"/>
    </location>
</feature>
<evidence type="ECO:0000259" key="10">
    <source>
        <dbReference type="Pfam" id="PF01757"/>
    </source>
</evidence>
<keyword evidence="3" id="KW-0808">Transferase</keyword>
<dbReference type="eggNOG" id="COG1835">
    <property type="taxonomic scope" value="Bacteria"/>
</dbReference>
<dbReference type="SUPFAM" id="SSF52266">
    <property type="entry name" value="SGNH hydrolase"/>
    <property type="match status" value="1"/>
</dbReference>
<dbReference type="PANTHER" id="PTHR23028">
    <property type="entry name" value="ACETYLTRANSFERASE"/>
    <property type="match status" value="1"/>
</dbReference>
<evidence type="ECO:0000256" key="9">
    <source>
        <dbReference type="SAM" id="Phobius"/>
    </source>
</evidence>
<feature type="region of interest" description="Disordered" evidence="8">
    <location>
        <begin position="1"/>
        <end position="26"/>
    </location>
</feature>
<evidence type="ECO:0000313" key="11">
    <source>
        <dbReference type="EMBL" id="ACV06589.1"/>
    </source>
</evidence>
<proteinExistence type="predicted"/>
<dbReference type="eggNOG" id="COG2755">
    <property type="taxonomic scope" value="Bacteria"/>
</dbReference>
<keyword evidence="2" id="KW-1003">Cell membrane</keyword>
<dbReference type="Proteomes" id="UP000006666">
    <property type="component" value="Chromosome"/>
</dbReference>
<dbReference type="KEGG" id="kse:Ksed_15740"/>
<feature type="transmembrane region" description="Helical" evidence="9">
    <location>
        <begin position="330"/>
        <end position="349"/>
    </location>
</feature>
<dbReference type="STRING" id="478801.Ksed_15740"/>
<evidence type="ECO:0000313" key="12">
    <source>
        <dbReference type="Proteomes" id="UP000006666"/>
    </source>
</evidence>
<evidence type="ECO:0000256" key="6">
    <source>
        <dbReference type="ARBA" id="ARBA00023136"/>
    </source>
</evidence>
<dbReference type="HOGENOM" id="CLU_005679_11_2_11"/>
<evidence type="ECO:0000256" key="4">
    <source>
        <dbReference type="ARBA" id="ARBA00022692"/>
    </source>
</evidence>